<dbReference type="InterPro" id="IPR038765">
    <property type="entry name" value="Papain-like_cys_pep_sf"/>
</dbReference>
<accession>A0A0D0ELC3</accession>
<dbReference type="GO" id="GO:0005737">
    <property type="term" value="C:cytoplasm"/>
    <property type="evidence" value="ECO:0007669"/>
    <property type="project" value="TreeGrafter"/>
</dbReference>
<reference evidence="3 5" key="2">
    <citation type="submission" date="2016-11" db="EMBL/GenBank/DDBJ databases">
        <title>Whole genomes of Flavobacteriaceae.</title>
        <authorList>
            <person name="Stine C."/>
            <person name="Li C."/>
            <person name="Tadesse D."/>
        </authorList>
    </citation>
    <scope>NUCLEOTIDE SEQUENCE [LARGE SCALE GENOMIC DNA]</scope>
    <source>
        <strain evidence="3 5">ATCC 51468</strain>
    </source>
</reference>
<dbReference type="SMART" id="SM00460">
    <property type="entry name" value="TGc"/>
    <property type="match status" value="1"/>
</dbReference>
<evidence type="ECO:0000259" key="1">
    <source>
        <dbReference type="SMART" id="SM00460"/>
    </source>
</evidence>
<proteinExistence type="predicted"/>
<dbReference type="OrthoDB" id="9788327at2"/>
<feature type="domain" description="Transglutaminase-like" evidence="1">
    <location>
        <begin position="111"/>
        <end position="178"/>
    </location>
</feature>
<dbReference type="PANTHER" id="PTHR46333:SF2">
    <property type="entry name" value="CYTOKINESIS PROTEIN 3"/>
    <property type="match status" value="1"/>
</dbReference>
<dbReference type="InterPro" id="IPR052557">
    <property type="entry name" value="CAP/Cytokinesis_protein"/>
</dbReference>
<evidence type="ECO:0000313" key="3">
    <source>
        <dbReference type="EMBL" id="OXA89324.1"/>
    </source>
</evidence>
<organism evidence="2 4">
    <name type="scientific">Flavobacterium hibernum</name>
    <dbReference type="NCBI Taxonomy" id="37752"/>
    <lineage>
        <taxon>Bacteria</taxon>
        <taxon>Pseudomonadati</taxon>
        <taxon>Bacteroidota</taxon>
        <taxon>Flavobacteriia</taxon>
        <taxon>Flavobacteriales</taxon>
        <taxon>Flavobacteriaceae</taxon>
        <taxon>Flavobacterium</taxon>
    </lineage>
</organism>
<dbReference type="Pfam" id="PF01841">
    <property type="entry name" value="Transglut_core"/>
    <property type="match status" value="1"/>
</dbReference>
<reference evidence="2 4" key="1">
    <citation type="submission" date="2015-01" db="EMBL/GenBank/DDBJ databases">
        <title>Genome of Flavobacterium hibernum DSM 12611.</title>
        <authorList>
            <person name="Stropko S.J."/>
            <person name="Pipes S.E."/>
            <person name="Newman J.D."/>
        </authorList>
    </citation>
    <scope>NUCLEOTIDE SEQUENCE [LARGE SCALE GENOMIC DNA]</scope>
    <source>
        <strain evidence="2 4">DSM 12611</strain>
    </source>
</reference>
<evidence type="ECO:0000313" key="4">
    <source>
        <dbReference type="Proteomes" id="UP000032061"/>
    </source>
</evidence>
<comment type="caution">
    <text evidence="2">The sequence shown here is derived from an EMBL/GenBank/DDBJ whole genome shotgun (WGS) entry which is preliminary data.</text>
</comment>
<keyword evidence="5" id="KW-1185">Reference proteome</keyword>
<protein>
    <submittedName>
        <fullName evidence="2">Transglutaminase</fullName>
    </submittedName>
</protein>
<dbReference type="Proteomes" id="UP000198302">
    <property type="component" value="Unassembled WGS sequence"/>
</dbReference>
<dbReference type="STRING" id="37752.IW18_12205"/>
<gene>
    <name evidence="3" type="ORF">B0A73_07040</name>
    <name evidence="2" type="ORF">IW18_12205</name>
</gene>
<dbReference type="InterPro" id="IPR002931">
    <property type="entry name" value="Transglutaminase-like"/>
</dbReference>
<sequence length="326" mass="38260">MIVKKFVFIILFINVVFLNTAIAQKDIAVDNIIKKYPKSFNTTEKLAERIQKDFSSEYDKARAIFTWLALNMSYDTKTFLNPPNPKVFTFKNNSDRDKQIQDYEQEMIKKAFRTQRGVCEDFSRLYAHIGVLVGLKVQIIQGDAKTLLNDIGRKRLYSNHAWNIVKIDGKWCLVDVTWGEGYFDYSRKAAIKHFKPIYFDMDPKYFFAKHFPDSGNYLNFKLSKETYLNGPLIYDKMMEGDYEILSPESGVILAKEGEKLFFKIRNLSEFNNISCTNENGERFEISNLKEENNILEFEVLYKKNKGRFITFYRYQNALASFKIIAK</sequence>
<dbReference type="Proteomes" id="UP000032061">
    <property type="component" value="Unassembled WGS sequence"/>
</dbReference>
<dbReference type="AlphaFoldDB" id="A0A0D0ELC3"/>
<dbReference type="SUPFAM" id="SSF54001">
    <property type="entry name" value="Cysteine proteinases"/>
    <property type="match status" value="1"/>
</dbReference>
<dbReference type="EMBL" id="MUGX01000009">
    <property type="protein sequence ID" value="OXA89324.1"/>
    <property type="molecule type" value="Genomic_DNA"/>
</dbReference>
<dbReference type="RefSeq" id="WP_041518043.1">
    <property type="nucleotide sequence ID" value="NZ_JPRK01000009.1"/>
</dbReference>
<evidence type="ECO:0000313" key="2">
    <source>
        <dbReference type="EMBL" id="KIO52685.1"/>
    </source>
</evidence>
<name>A0A0D0ELC3_9FLAO</name>
<dbReference type="Gene3D" id="3.10.620.30">
    <property type="match status" value="1"/>
</dbReference>
<dbReference type="EMBL" id="JPRK01000009">
    <property type="protein sequence ID" value="KIO52685.1"/>
    <property type="molecule type" value="Genomic_DNA"/>
</dbReference>
<evidence type="ECO:0000313" key="5">
    <source>
        <dbReference type="Proteomes" id="UP000198302"/>
    </source>
</evidence>
<dbReference type="PANTHER" id="PTHR46333">
    <property type="entry name" value="CYTOKINESIS PROTEIN 3"/>
    <property type="match status" value="1"/>
</dbReference>